<dbReference type="PANTHER" id="PTHR30069">
    <property type="entry name" value="TONB-DEPENDENT OUTER MEMBRANE RECEPTOR"/>
    <property type="match status" value="1"/>
</dbReference>
<evidence type="ECO:0000313" key="16">
    <source>
        <dbReference type="Proteomes" id="UP001597342"/>
    </source>
</evidence>
<evidence type="ECO:0000256" key="1">
    <source>
        <dbReference type="ARBA" id="ARBA00004571"/>
    </source>
</evidence>
<keyword evidence="4 10" id="KW-0812">Transmembrane</keyword>
<evidence type="ECO:0000256" key="2">
    <source>
        <dbReference type="ARBA" id="ARBA00022448"/>
    </source>
</evidence>
<dbReference type="Pfam" id="PF07715">
    <property type="entry name" value="Plug"/>
    <property type="match status" value="1"/>
</dbReference>
<evidence type="ECO:0000256" key="3">
    <source>
        <dbReference type="ARBA" id="ARBA00022452"/>
    </source>
</evidence>
<organism evidence="15 16">
    <name type="scientific">Flagellimonas iocasae</name>
    <dbReference type="NCBI Taxonomy" id="2055905"/>
    <lineage>
        <taxon>Bacteria</taxon>
        <taxon>Pseudomonadati</taxon>
        <taxon>Bacteroidota</taxon>
        <taxon>Flavobacteriia</taxon>
        <taxon>Flavobacteriales</taxon>
        <taxon>Flavobacteriaceae</taxon>
        <taxon>Flagellimonas</taxon>
    </lineage>
</organism>
<keyword evidence="2 10" id="KW-0813">Transport</keyword>
<dbReference type="SUPFAM" id="SSF56935">
    <property type="entry name" value="Porins"/>
    <property type="match status" value="1"/>
</dbReference>
<dbReference type="Pfam" id="PF13715">
    <property type="entry name" value="CarbopepD_reg_2"/>
    <property type="match status" value="1"/>
</dbReference>
<keyword evidence="6 11" id="KW-0798">TonB box</keyword>
<name>A0ABW4XXQ9_9FLAO</name>
<dbReference type="InterPro" id="IPR012910">
    <property type="entry name" value="Plug_dom"/>
</dbReference>
<evidence type="ECO:0000256" key="5">
    <source>
        <dbReference type="ARBA" id="ARBA00022729"/>
    </source>
</evidence>
<evidence type="ECO:0000259" key="14">
    <source>
        <dbReference type="Pfam" id="PF07715"/>
    </source>
</evidence>
<proteinExistence type="inferred from homology"/>
<dbReference type="Gene3D" id="2.60.40.1120">
    <property type="entry name" value="Carboxypeptidase-like, regulatory domain"/>
    <property type="match status" value="1"/>
</dbReference>
<keyword evidence="9 10" id="KW-0998">Cell outer membrane</keyword>
<dbReference type="InterPro" id="IPR008969">
    <property type="entry name" value="CarboxyPept-like_regulatory"/>
</dbReference>
<dbReference type="Pfam" id="PF00593">
    <property type="entry name" value="TonB_dep_Rec_b-barrel"/>
    <property type="match status" value="1"/>
</dbReference>
<dbReference type="Proteomes" id="UP001597342">
    <property type="component" value="Unassembled WGS sequence"/>
</dbReference>
<dbReference type="InterPro" id="IPR037066">
    <property type="entry name" value="Plug_dom_sf"/>
</dbReference>
<protein>
    <submittedName>
        <fullName evidence="15">TonB-dependent receptor</fullName>
    </submittedName>
</protein>
<evidence type="ECO:0000259" key="13">
    <source>
        <dbReference type="Pfam" id="PF00593"/>
    </source>
</evidence>
<keyword evidence="5 12" id="KW-0732">Signal</keyword>
<evidence type="ECO:0000256" key="6">
    <source>
        <dbReference type="ARBA" id="ARBA00023077"/>
    </source>
</evidence>
<evidence type="ECO:0000256" key="11">
    <source>
        <dbReference type="RuleBase" id="RU003357"/>
    </source>
</evidence>
<feature type="domain" description="TonB-dependent receptor-like beta-barrel" evidence="13">
    <location>
        <begin position="389"/>
        <end position="882"/>
    </location>
</feature>
<evidence type="ECO:0000256" key="7">
    <source>
        <dbReference type="ARBA" id="ARBA00023136"/>
    </source>
</evidence>
<evidence type="ECO:0000256" key="10">
    <source>
        <dbReference type="PROSITE-ProRule" id="PRU01360"/>
    </source>
</evidence>
<dbReference type="PANTHER" id="PTHR30069:SF29">
    <property type="entry name" value="HEMOGLOBIN AND HEMOGLOBIN-HAPTOGLOBIN-BINDING PROTEIN 1-RELATED"/>
    <property type="match status" value="1"/>
</dbReference>
<sequence>MKKFYLAVVAIFVSAIAFSQGTITGTVVDGELGGPLPGASVVVKGTSTGTSTDFDGNFTLNVSQSSGTLVISYIGFVTQNLSFSSVGSVGTISLQPDAEELEGVIVTGVMDIAKDRQTPVAISTIRAAEIQEKLGSQEFPEILKSTPSIYVTKQGGGFGDARINIRGFDTNNSAVMINGMPVNDMENGQVYWSNWAGLSDVTSAMQVQRGLGSSKLAISSVGGTINVVTKAADKKEGGAVSTTIGNNNYLKTLASYNTGLMENGLSASLLLSRTAGDGYADGTSFEGLNYFFALGYNPNNDHSFQFTVTGAPQQHNQRSFAPTINDYIRFGNGTDPDIRYNSDWGYRNGKEFTFGGNFYHKPVASINWDWNISDRSSLSTVVYASFGRGGSIGSIGRINGNQSFSSTFKTEDGLIRVDDIIAWNQGANIPDFGAPRETYTFGGELANQGLFVNGNNNSFGFEDDFSYTRGPENGISQRSSVNSHNWFGTIINFNNEINDNWSWDLGVDLRTYKGYHYRRLVDLLGADYYVDNDNINDTFNFIQETYAPTIKNTLNVFKNIDDEEKIDYYNLGFVRWTGAFGQLEYNKDNISAFVQGSISNQGFKREDPFNYLDSDSEQETEWVNKLGGNIKGGLNLNLDEKNNVFANAGYYVKQPLFDAVFLNFVNDINPELTNEKILGLELGYGFRSSFFNANVNLYRTSWKDRFVSDSYTRLDGGGNVVFQGSVNYNGVQQVHTGVEVDFVAKPSTFISFNGMLSVGNWEYSGNPSGTVFDNGNNPVGEANLILDGVKVGDAAQFTSLLGVDIEPVERLSFDVSWFHADNLYADFTPEDFVDEDNDGSADSDFLLKLPAYDLIDAGVSYKMLLGAEKTKSLNLRLNINNVFDELYISEAETNSSPNDDPADNWNGINRFNRVFFGFGRTWNVSLRYNF</sequence>
<evidence type="ECO:0000256" key="12">
    <source>
        <dbReference type="SAM" id="SignalP"/>
    </source>
</evidence>
<dbReference type="Gene3D" id="2.40.170.20">
    <property type="entry name" value="TonB-dependent receptor, beta-barrel domain"/>
    <property type="match status" value="1"/>
</dbReference>
<dbReference type="InterPro" id="IPR000531">
    <property type="entry name" value="Beta-barrel_TonB"/>
</dbReference>
<evidence type="ECO:0000313" key="15">
    <source>
        <dbReference type="EMBL" id="MFD2099948.1"/>
    </source>
</evidence>
<accession>A0ABW4XXQ9</accession>
<keyword evidence="8 15" id="KW-0675">Receptor</keyword>
<dbReference type="RefSeq" id="WP_379830696.1">
    <property type="nucleotide sequence ID" value="NZ_JBHUHU010000003.1"/>
</dbReference>
<dbReference type="InterPro" id="IPR039426">
    <property type="entry name" value="TonB-dep_rcpt-like"/>
</dbReference>
<dbReference type="InterPro" id="IPR036942">
    <property type="entry name" value="Beta-barrel_TonB_sf"/>
</dbReference>
<feature type="domain" description="TonB-dependent receptor plug" evidence="14">
    <location>
        <begin position="115"/>
        <end position="224"/>
    </location>
</feature>
<feature type="signal peptide" evidence="12">
    <location>
        <begin position="1"/>
        <end position="19"/>
    </location>
</feature>
<keyword evidence="7 10" id="KW-0472">Membrane</keyword>
<evidence type="ECO:0000256" key="9">
    <source>
        <dbReference type="ARBA" id="ARBA00023237"/>
    </source>
</evidence>
<dbReference type="PROSITE" id="PS52016">
    <property type="entry name" value="TONB_DEPENDENT_REC_3"/>
    <property type="match status" value="1"/>
</dbReference>
<comment type="similarity">
    <text evidence="10 11">Belongs to the TonB-dependent receptor family.</text>
</comment>
<reference evidence="16" key="1">
    <citation type="journal article" date="2019" name="Int. J. Syst. Evol. Microbiol.">
        <title>The Global Catalogue of Microorganisms (GCM) 10K type strain sequencing project: providing services to taxonomists for standard genome sequencing and annotation.</title>
        <authorList>
            <consortium name="The Broad Institute Genomics Platform"/>
            <consortium name="The Broad Institute Genome Sequencing Center for Infectious Disease"/>
            <person name="Wu L."/>
            <person name="Ma J."/>
        </authorList>
    </citation>
    <scope>NUCLEOTIDE SEQUENCE [LARGE SCALE GENOMIC DNA]</scope>
    <source>
        <strain evidence="16">JCM 3389</strain>
    </source>
</reference>
<keyword evidence="16" id="KW-1185">Reference proteome</keyword>
<dbReference type="SUPFAM" id="SSF49464">
    <property type="entry name" value="Carboxypeptidase regulatory domain-like"/>
    <property type="match status" value="1"/>
</dbReference>
<dbReference type="EMBL" id="JBHUHU010000003">
    <property type="protein sequence ID" value="MFD2099948.1"/>
    <property type="molecule type" value="Genomic_DNA"/>
</dbReference>
<evidence type="ECO:0000256" key="8">
    <source>
        <dbReference type="ARBA" id="ARBA00023170"/>
    </source>
</evidence>
<comment type="subcellular location">
    <subcellularLocation>
        <location evidence="1 10">Cell outer membrane</location>
        <topology evidence="1 10">Multi-pass membrane protein</topology>
    </subcellularLocation>
</comment>
<feature type="chain" id="PRO_5047344700" evidence="12">
    <location>
        <begin position="20"/>
        <end position="930"/>
    </location>
</feature>
<evidence type="ECO:0000256" key="4">
    <source>
        <dbReference type="ARBA" id="ARBA00022692"/>
    </source>
</evidence>
<dbReference type="Gene3D" id="2.170.130.10">
    <property type="entry name" value="TonB-dependent receptor, plug domain"/>
    <property type="match status" value="1"/>
</dbReference>
<keyword evidence="3 10" id="KW-1134">Transmembrane beta strand</keyword>
<comment type="caution">
    <text evidence="15">The sequence shown here is derived from an EMBL/GenBank/DDBJ whole genome shotgun (WGS) entry which is preliminary data.</text>
</comment>
<gene>
    <name evidence="15" type="ORF">ACFSJE_09200</name>
</gene>